<dbReference type="SMART" id="SM00528">
    <property type="entry name" value="HNS"/>
    <property type="match status" value="1"/>
</dbReference>
<dbReference type="AlphaFoldDB" id="A0A2Z6IAH1"/>
<dbReference type="KEGG" id="sutt:SUTMEG_12650"/>
<dbReference type="InterPro" id="IPR027444">
    <property type="entry name" value="H-NS_C_dom"/>
</dbReference>
<protein>
    <recommendedName>
        <fullName evidence="2">DNA-binding protein H-NS-like C-terminal domain-containing protein</fullName>
    </recommendedName>
</protein>
<dbReference type="Gene3D" id="4.10.430.10">
    <property type="entry name" value="Histone-like protein H-NS, C-terminal domain"/>
    <property type="match status" value="1"/>
</dbReference>
<dbReference type="GO" id="GO:0003677">
    <property type="term" value="F:DNA binding"/>
    <property type="evidence" value="ECO:0007669"/>
    <property type="project" value="InterPro"/>
</dbReference>
<evidence type="ECO:0000313" key="4">
    <source>
        <dbReference type="Proteomes" id="UP000271003"/>
    </source>
</evidence>
<keyword evidence="4" id="KW-1185">Reference proteome</keyword>
<sequence>MASDLQTALVEISELQDQIRRKRNQIHRLAVQECQRLINQAEIRPDELVFTLPPVKTKTGSVKYVGPKGEVWTGRGRQPEWLKVLVEAGHDIQEFRRVAD</sequence>
<dbReference type="RefSeq" id="WP_120176992.1">
    <property type="nucleotide sequence ID" value="NZ_AP018786.1"/>
</dbReference>
<dbReference type="EMBL" id="AP018786">
    <property type="protein sequence ID" value="BBF23374.1"/>
    <property type="molecule type" value="Genomic_DNA"/>
</dbReference>
<name>A0A2Z6IAH1_9BURK</name>
<gene>
    <name evidence="3" type="ORF">SUTMEG_12650</name>
</gene>
<dbReference type="OrthoDB" id="5297879at2"/>
<organism evidence="3 4">
    <name type="scientific">Sutterella megalosphaeroides</name>
    <dbReference type="NCBI Taxonomy" id="2494234"/>
    <lineage>
        <taxon>Bacteria</taxon>
        <taxon>Pseudomonadati</taxon>
        <taxon>Pseudomonadota</taxon>
        <taxon>Betaproteobacteria</taxon>
        <taxon>Burkholderiales</taxon>
        <taxon>Sutterellaceae</taxon>
        <taxon>Sutterella</taxon>
    </lineage>
</organism>
<feature type="coiled-coil region" evidence="1">
    <location>
        <begin position="5"/>
        <end position="32"/>
    </location>
</feature>
<dbReference type="InterPro" id="IPR037150">
    <property type="entry name" value="H-NS_C_dom_sf"/>
</dbReference>
<accession>A0A2Z6IAH1</accession>
<evidence type="ECO:0000259" key="2">
    <source>
        <dbReference type="SMART" id="SM00528"/>
    </source>
</evidence>
<keyword evidence="1" id="KW-0175">Coiled coil</keyword>
<reference evidence="3 4" key="1">
    <citation type="journal article" date="2018" name="Int. J. Syst. Evol. Microbiol.">
        <title>Mesosutterella multiformis gen. nov., sp. nov., a member of the family Sutterellaceae and Sutterella megalosphaeroides sp. nov., isolated from human faeces.</title>
        <authorList>
            <person name="Sakamoto M."/>
            <person name="Ikeyama N."/>
            <person name="Kunihiro T."/>
            <person name="Iino T."/>
            <person name="Yuki M."/>
            <person name="Ohkuma M."/>
        </authorList>
    </citation>
    <scope>NUCLEOTIDE SEQUENCE [LARGE SCALE GENOMIC DNA]</scope>
    <source>
        <strain evidence="3 4">6FBBBH3</strain>
    </source>
</reference>
<evidence type="ECO:0000313" key="3">
    <source>
        <dbReference type="EMBL" id="BBF23374.1"/>
    </source>
</evidence>
<feature type="domain" description="DNA-binding protein H-NS-like C-terminal" evidence="2">
    <location>
        <begin position="54"/>
        <end position="97"/>
    </location>
</feature>
<evidence type="ECO:0000256" key="1">
    <source>
        <dbReference type="SAM" id="Coils"/>
    </source>
</evidence>
<dbReference type="SUPFAM" id="SSF81273">
    <property type="entry name" value="H-NS histone-like proteins"/>
    <property type="match status" value="1"/>
</dbReference>
<dbReference type="Pfam" id="PF00816">
    <property type="entry name" value="Histone_HNS"/>
    <property type="match status" value="1"/>
</dbReference>
<dbReference type="Proteomes" id="UP000271003">
    <property type="component" value="Chromosome"/>
</dbReference>
<proteinExistence type="predicted"/>